<dbReference type="OrthoDB" id="193997at2"/>
<name>A0A062VGM5_9PROT</name>
<dbReference type="AlphaFoldDB" id="A0A062VGM5"/>
<proteinExistence type="predicted"/>
<dbReference type="InterPro" id="IPR027417">
    <property type="entry name" value="P-loop_NTPase"/>
</dbReference>
<dbReference type="Proteomes" id="UP000027100">
    <property type="component" value="Unassembled WGS sequence"/>
</dbReference>
<protein>
    <recommendedName>
        <fullName evidence="3">Shikimate kinase</fullName>
    </recommendedName>
</protein>
<dbReference type="STRING" id="1280954.HPO_04245"/>
<evidence type="ECO:0000313" key="2">
    <source>
        <dbReference type="Proteomes" id="UP000027100"/>
    </source>
</evidence>
<dbReference type="Gene3D" id="3.40.50.300">
    <property type="entry name" value="P-loop containing nucleotide triphosphate hydrolases"/>
    <property type="match status" value="1"/>
</dbReference>
<keyword evidence="2" id="KW-1185">Reference proteome</keyword>
<dbReference type="eggNOG" id="COG0703">
    <property type="taxonomic scope" value="Bacteria"/>
</dbReference>
<dbReference type="SUPFAM" id="SSF52540">
    <property type="entry name" value="P-loop containing nucleoside triphosphate hydrolases"/>
    <property type="match status" value="1"/>
</dbReference>
<comment type="caution">
    <text evidence="1">The sequence shown here is derived from an EMBL/GenBank/DDBJ whole genome shotgun (WGS) entry which is preliminary data.</text>
</comment>
<dbReference type="EMBL" id="ARYM01000004">
    <property type="protein sequence ID" value="KCZ99568.1"/>
    <property type="molecule type" value="Genomic_DNA"/>
</dbReference>
<organism evidence="1 2">
    <name type="scientific">Hyphomonas polymorpha PS728</name>
    <dbReference type="NCBI Taxonomy" id="1280954"/>
    <lineage>
        <taxon>Bacteria</taxon>
        <taxon>Pseudomonadati</taxon>
        <taxon>Pseudomonadota</taxon>
        <taxon>Alphaproteobacteria</taxon>
        <taxon>Hyphomonadales</taxon>
        <taxon>Hyphomonadaceae</taxon>
        <taxon>Hyphomonas</taxon>
    </lineage>
</organism>
<reference evidence="1 2" key="1">
    <citation type="journal article" date="2014" name="Antonie Van Leeuwenhoek">
        <title>Hyphomonas beringensis sp. nov. and Hyphomonas chukchiensis sp. nov., isolated from surface seawater of the Bering Sea and Chukchi Sea.</title>
        <authorList>
            <person name="Li C."/>
            <person name="Lai Q."/>
            <person name="Li G."/>
            <person name="Dong C."/>
            <person name="Wang J."/>
            <person name="Liao Y."/>
            <person name="Shao Z."/>
        </authorList>
    </citation>
    <scope>NUCLEOTIDE SEQUENCE [LARGE SCALE GENOMIC DNA]</scope>
    <source>
        <strain evidence="1 2">PS728</strain>
    </source>
</reference>
<accession>A0A062VGM5</accession>
<dbReference type="PATRIC" id="fig|1280954.3.peg.861"/>
<evidence type="ECO:0008006" key="3">
    <source>
        <dbReference type="Google" id="ProtNLM"/>
    </source>
</evidence>
<sequence length="173" mass="18962">MRLIFIYGEAAAGKLTVARHLARQTGLPLFHNHLVVDAVASVFPFGSESFIRLREKFWMDVFSAAVAEDRSLIFTFAPEPTVDPCFPQAVKTLVENSGGEMIFIALTVNPEEQMQRIANSSRAEFGKLRSPDILAEMKEAFMASMAAMPAADIIIDTDQTSPAEAAAEILARL</sequence>
<gene>
    <name evidence="1" type="ORF">HPO_04245</name>
</gene>
<dbReference type="RefSeq" id="WP_035594990.1">
    <property type="nucleotide sequence ID" value="NZ_ARYM01000004.1"/>
</dbReference>
<evidence type="ECO:0000313" key="1">
    <source>
        <dbReference type="EMBL" id="KCZ99568.1"/>
    </source>
</evidence>